<dbReference type="Gene3D" id="3.40.50.620">
    <property type="entry name" value="HUPs"/>
    <property type="match status" value="1"/>
</dbReference>
<evidence type="ECO:0000259" key="2">
    <source>
        <dbReference type="Pfam" id="PF00582"/>
    </source>
</evidence>
<dbReference type="CDD" id="cd00293">
    <property type="entry name" value="USP-like"/>
    <property type="match status" value="1"/>
</dbReference>
<gene>
    <name evidence="3" type="ORF">FB557_2308</name>
</gene>
<comment type="similarity">
    <text evidence="1">Belongs to the universal stress protein A family.</text>
</comment>
<dbReference type="SUPFAM" id="SSF52402">
    <property type="entry name" value="Adenine nucleotide alpha hydrolases-like"/>
    <property type="match status" value="1"/>
</dbReference>
<dbReference type="AlphaFoldDB" id="A0A560W7U0"/>
<accession>A0A560W7U0</accession>
<dbReference type="OrthoDB" id="6174426at2"/>
<organism evidence="3 4">
    <name type="scientific">Marihabitans asiaticum</name>
    <dbReference type="NCBI Taxonomy" id="415218"/>
    <lineage>
        <taxon>Bacteria</taxon>
        <taxon>Bacillati</taxon>
        <taxon>Actinomycetota</taxon>
        <taxon>Actinomycetes</taxon>
        <taxon>Micrococcales</taxon>
        <taxon>Intrasporangiaceae</taxon>
        <taxon>Marihabitans</taxon>
    </lineage>
</organism>
<dbReference type="PANTHER" id="PTHR46268">
    <property type="entry name" value="STRESS RESPONSE PROTEIN NHAX"/>
    <property type="match status" value="1"/>
</dbReference>
<dbReference type="RefSeq" id="WP_144857756.1">
    <property type="nucleotide sequence ID" value="NZ_BAAAYT010000002.1"/>
</dbReference>
<dbReference type="Proteomes" id="UP000315628">
    <property type="component" value="Unassembled WGS sequence"/>
</dbReference>
<protein>
    <submittedName>
        <fullName evidence="3">Nucleotide-binding universal stress UspA family protein</fullName>
    </submittedName>
</protein>
<comment type="caution">
    <text evidence="3">The sequence shown here is derived from an EMBL/GenBank/DDBJ whole genome shotgun (WGS) entry which is preliminary data.</text>
</comment>
<sequence length="149" mass="16297">MASRFPRRILFAADGSKESDYAREHVVDLADQAGSEVHVVFVGLVSPWTQSKTPSAGQAERTREEAQAVLDTQVAELKQAGCQSPIPHLRLGRAVDEVLRLRDELSADLIVLGNRGHHAFTRILLGSDAEGIVRHAPCPVLVVRRDTQS</sequence>
<proteinExistence type="inferred from homology"/>
<dbReference type="PRINTS" id="PR01438">
    <property type="entry name" value="UNVRSLSTRESS"/>
</dbReference>
<dbReference type="InterPro" id="IPR006016">
    <property type="entry name" value="UspA"/>
</dbReference>
<feature type="domain" description="UspA" evidence="2">
    <location>
        <begin position="7"/>
        <end position="144"/>
    </location>
</feature>
<evidence type="ECO:0000256" key="1">
    <source>
        <dbReference type="ARBA" id="ARBA00008791"/>
    </source>
</evidence>
<keyword evidence="4" id="KW-1185">Reference proteome</keyword>
<evidence type="ECO:0000313" key="4">
    <source>
        <dbReference type="Proteomes" id="UP000315628"/>
    </source>
</evidence>
<dbReference type="InterPro" id="IPR014729">
    <property type="entry name" value="Rossmann-like_a/b/a_fold"/>
</dbReference>
<evidence type="ECO:0000313" key="3">
    <source>
        <dbReference type="EMBL" id="TWD13678.1"/>
    </source>
</evidence>
<dbReference type="Pfam" id="PF00582">
    <property type="entry name" value="Usp"/>
    <property type="match status" value="1"/>
</dbReference>
<reference evidence="3 4" key="1">
    <citation type="submission" date="2019-06" db="EMBL/GenBank/DDBJ databases">
        <title>Sequencing the genomes of 1000 actinobacteria strains.</title>
        <authorList>
            <person name="Klenk H.-P."/>
        </authorList>
    </citation>
    <scope>NUCLEOTIDE SEQUENCE [LARGE SCALE GENOMIC DNA]</scope>
    <source>
        <strain evidence="3 4">DSM 18935</strain>
    </source>
</reference>
<dbReference type="PANTHER" id="PTHR46268:SF6">
    <property type="entry name" value="UNIVERSAL STRESS PROTEIN UP12"/>
    <property type="match status" value="1"/>
</dbReference>
<dbReference type="InterPro" id="IPR006015">
    <property type="entry name" value="Universal_stress_UspA"/>
</dbReference>
<name>A0A560W7U0_9MICO</name>
<dbReference type="EMBL" id="VIUW01000004">
    <property type="protein sequence ID" value="TWD13678.1"/>
    <property type="molecule type" value="Genomic_DNA"/>
</dbReference>